<dbReference type="EMBL" id="JAHYBX010000001">
    <property type="protein sequence ID" value="MCA1855519.1"/>
    <property type="molecule type" value="Genomic_DNA"/>
</dbReference>
<evidence type="ECO:0000313" key="6">
    <source>
        <dbReference type="Proteomes" id="UP001198602"/>
    </source>
</evidence>
<comment type="similarity">
    <text evidence="1">Belongs to the bacterial solute-binding protein ModA family.</text>
</comment>
<dbReference type="RefSeq" id="WP_225237859.1">
    <property type="nucleotide sequence ID" value="NZ_JAHYBX010000001.1"/>
</dbReference>
<organism evidence="5 6">
    <name type="scientific">Massilia hydrophila</name>
    <dbReference type="NCBI Taxonomy" id="3044279"/>
    <lineage>
        <taxon>Bacteria</taxon>
        <taxon>Pseudomonadati</taxon>
        <taxon>Pseudomonadota</taxon>
        <taxon>Betaproteobacteria</taxon>
        <taxon>Burkholderiales</taxon>
        <taxon>Oxalobacteraceae</taxon>
        <taxon>Telluria group</taxon>
        <taxon>Massilia</taxon>
    </lineage>
</organism>
<proteinExistence type="inferred from homology"/>
<dbReference type="PIRSF" id="PIRSF004846">
    <property type="entry name" value="ModA"/>
    <property type="match status" value="1"/>
</dbReference>
<reference evidence="5 6" key="1">
    <citation type="submission" date="2021-07" db="EMBL/GenBank/DDBJ databases">
        <title>Characterization of Violacein-producing bacteria and related species.</title>
        <authorList>
            <person name="Wilson H.S."/>
            <person name="De Leon M.E."/>
        </authorList>
    </citation>
    <scope>NUCLEOTIDE SEQUENCE [LARGE SCALE GENOMIC DNA]</scope>
    <source>
        <strain evidence="5 6">HSC-2F05</strain>
    </source>
</reference>
<evidence type="ECO:0000256" key="4">
    <source>
        <dbReference type="SAM" id="SignalP"/>
    </source>
</evidence>
<dbReference type="InterPro" id="IPR044084">
    <property type="entry name" value="AvModA-like_subst-bd"/>
</dbReference>
<sequence>MTIRAPMLRACRRALLSALLVSCAAGWAPGAGAAQVQVAVAANFTAPMKEIAAVFERDTGHRAVLSFGASGKFYAQVRNGAPFEVLLAADDQIPARLEADGLALKGTRFTYAVGRLVLWSAKPGFVDAGGLVLRRPGLAHLAIANPRTAPYGAAALEVLEKLGLARALGPKLVQGENIAQAHQFVSTGNAELGFVAVSQVYRDGKLTGGSGWIVPATLHKPIRQDAVLLIRAGANPAALALTRYLASDKARAIMRSYGYAH</sequence>
<protein>
    <submittedName>
        <fullName evidence="5">Molybdate ABC transporter substrate-binding protein</fullName>
    </submittedName>
</protein>
<dbReference type="InterPro" id="IPR005950">
    <property type="entry name" value="ModA"/>
</dbReference>
<evidence type="ECO:0000256" key="1">
    <source>
        <dbReference type="ARBA" id="ARBA00009175"/>
    </source>
</evidence>
<keyword evidence="2" id="KW-0479">Metal-binding</keyword>
<feature type="signal peptide" evidence="4">
    <location>
        <begin position="1"/>
        <end position="33"/>
    </location>
</feature>
<evidence type="ECO:0000256" key="3">
    <source>
        <dbReference type="ARBA" id="ARBA00022729"/>
    </source>
</evidence>
<keyword evidence="6" id="KW-1185">Reference proteome</keyword>
<dbReference type="Gene3D" id="3.40.190.10">
    <property type="entry name" value="Periplasmic binding protein-like II"/>
    <property type="match status" value="2"/>
</dbReference>
<gene>
    <name evidence="5" type="primary">modA</name>
    <name evidence="5" type="ORF">LE190_06205</name>
</gene>
<feature type="chain" id="PRO_5045758188" evidence="4">
    <location>
        <begin position="34"/>
        <end position="261"/>
    </location>
</feature>
<dbReference type="Proteomes" id="UP001198602">
    <property type="component" value="Unassembled WGS sequence"/>
</dbReference>
<dbReference type="CDD" id="cd13539">
    <property type="entry name" value="PBP2_AvModA"/>
    <property type="match status" value="1"/>
</dbReference>
<dbReference type="PANTHER" id="PTHR30632">
    <property type="entry name" value="MOLYBDATE-BINDING PERIPLASMIC PROTEIN"/>
    <property type="match status" value="1"/>
</dbReference>
<evidence type="ECO:0000313" key="5">
    <source>
        <dbReference type="EMBL" id="MCA1855519.1"/>
    </source>
</evidence>
<evidence type="ECO:0000256" key="2">
    <source>
        <dbReference type="ARBA" id="ARBA00022723"/>
    </source>
</evidence>
<keyword evidence="3 4" id="KW-0732">Signal</keyword>
<accession>A0ABS7YB53</accession>
<dbReference type="SUPFAM" id="SSF53850">
    <property type="entry name" value="Periplasmic binding protein-like II"/>
    <property type="match status" value="1"/>
</dbReference>
<comment type="caution">
    <text evidence="5">The sequence shown here is derived from an EMBL/GenBank/DDBJ whole genome shotgun (WGS) entry which is preliminary data.</text>
</comment>
<dbReference type="InterPro" id="IPR050682">
    <property type="entry name" value="ModA/WtpA"/>
</dbReference>
<name>A0ABS7YB53_9BURK</name>
<dbReference type="PANTHER" id="PTHR30632:SF14">
    <property type="entry name" value="TUNGSTATE_MOLYBDATE_CHROMATE-BINDING PROTEIN MODA"/>
    <property type="match status" value="1"/>
</dbReference>
<dbReference type="NCBIfam" id="TIGR01256">
    <property type="entry name" value="modA"/>
    <property type="match status" value="1"/>
</dbReference>
<dbReference type="Pfam" id="PF13531">
    <property type="entry name" value="SBP_bac_11"/>
    <property type="match status" value="1"/>
</dbReference>